<dbReference type="EMBL" id="LAZR01000585">
    <property type="protein sequence ID" value="KKN63606.1"/>
    <property type="molecule type" value="Genomic_DNA"/>
</dbReference>
<comment type="caution">
    <text evidence="1">The sequence shown here is derived from an EMBL/GenBank/DDBJ whole genome shotgun (WGS) entry which is preliminary data.</text>
</comment>
<name>A0A0F9UR25_9ZZZZ</name>
<dbReference type="InterPro" id="IPR010995">
    <property type="entry name" value="DNA_repair_Rad51/TF_NusA_a-hlx"/>
</dbReference>
<protein>
    <recommendedName>
        <fullName evidence="2">Helix-hairpin-helix DNA-binding motif class 1 domain-containing protein</fullName>
    </recommendedName>
</protein>
<dbReference type="SUPFAM" id="SSF47794">
    <property type="entry name" value="Rad51 N-terminal domain-like"/>
    <property type="match status" value="1"/>
</dbReference>
<dbReference type="GO" id="GO:0000166">
    <property type="term" value="F:nucleotide binding"/>
    <property type="evidence" value="ECO:0007669"/>
    <property type="project" value="InterPro"/>
</dbReference>
<evidence type="ECO:0000313" key="1">
    <source>
        <dbReference type="EMBL" id="KKN63606.1"/>
    </source>
</evidence>
<proteinExistence type="predicted"/>
<dbReference type="Gene3D" id="1.10.150.20">
    <property type="entry name" value="5' to 3' exonuclease, C-terminal subdomain"/>
    <property type="match status" value="1"/>
</dbReference>
<accession>A0A0F9UR25</accession>
<gene>
    <name evidence="1" type="ORF">LCGC14_0500550</name>
</gene>
<evidence type="ECO:0008006" key="2">
    <source>
        <dbReference type="Google" id="ProtNLM"/>
    </source>
</evidence>
<organism evidence="1">
    <name type="scientific">marine sediment metagenome</name>
    <dbReference type="NCBI Taxonomy" id="412755"/>
    <lineage>
        <taxon>unclassified sequences</taxon>
        <taxon>metagenomes</taxon>
        <taxon>ecological metagenomes</taxon>
    </lineage>
</organism>
<dbReference type="AlphaFoldDB" id="A0A0F9UR25"/>
<reference evidence="1" key="1">
    <citation type="journal article" date="2015" name="Nature">
        <title>Complex archaea that bridge the gap between prokaryotes and eukaryotes.</title>
        <authorList>
            <person name="Spang A."/>
            <person name="Saw J.H."/>
            <person name="Jorgensen S.L."/>
            <person name="Zaremba-Niedzwiedzka K."/>
            <person name="Martijn J."/>
            <person name="Lind A.E."/>
            <person name="van Eijk R."/>
            <person name="Schleper C."/>
            <person name="Guy L."/>
            <person name="Ettema T.J."/>
        </authorList>
    </citation>
    <scope>NUCLEOTIDE SEQUENCE</scope>
</reference>
<sequence length="69" mass="7452">MPRPVSIRDRKGNVIARRGGIPRPVADRLMDAGFGIAREIRAASDEELLAVQGIGPGMLDKLRAWVSNG</sequence>